<dbReference type="SMART" id="SM00355">
    <property type="entry name" value="ZnF_C2H2"/>
    <property type="match status" value="2"/>
</dbReference>
<dbReference type="GO" id="GO:0008270">
    <property type="term" value="F:zinc ion binding"/>
    <property type="evidence" value="ECO:0007669"/>
    <property type="project" value="UniProtKB-KW"/>
</dbReference>
<dbReference type="SUPFAM" id="SSF57667">
    <property type="entry name" value="beta-beta-alpha zinc fingers"/>
    <property type="match status" value="1"/>
</dbReference>
<evidence type="ECO:0000256" key="4">
    <source>
        <dbReference type="ARBA" id="ARBA00022833"/>
    </source>
</evidence>
<evidence type="ECO:0000256" key="1">
    <source>
        <dbReference type="ARBA" id="ARBA00022723"/>
    </source>
</evidence>
<dbReference type="AlphaFoldDB" id="A0A2N1JE45"/>
<dbReference type="InterPro" id="IPR050329">
    <property type="entry name" value="GLI_C2H2-zinc-finger"/>
</dbReference>
<feature type="domain" description="C2H2-type" evidence="7">
    <location>
        <begin position="563"/>
        <end position="590"/>
    </location>
</feature>
<evidence type="ECO:0000313" key="9">
    <source>
        <dbReference type="Proteomes" id="UP000232875"/>
    </source>
</evidence>
<keyword evidence="4" id="KW-0862">Zinc</keyword>
<dbReference type="STRING" id="2020962.A0A2N1JE45"/>
<gene>
    <name evidence="8" type="ORF">MVES_001195</name>
</gene>
<proteinExistence type="predicted"/>
<dbReference type="OrthoDB" id="8117402at2759"/>
<reference evidence="8 9" key="1">
    <citation type="submission" date="2017-10" db="EMBL/GenBank/DDBJ databases">
        <title>A novel species of cold-tolerant Malassezia isolated from bats.</title>
        <authorList>
            <person name="Lorch J.M."/>
            <person name="Palmer J.M."/>
            <person name="Vanderwolf K.J."/>
            <person name="Schmidt K.Z."/>
            <person name="Verant M.L."/>
            <person name="Weller T.J."/>
            <person name="Blehert D.S."/>
        </authorList>
    </citation>
    <scope>NUCLEOTIDE SEQUENCE [LARGE SCALE GENOMIC DNA]</scope>
    <source>
        <strain evidence="8 9">NWHC:44797-103</strain>
    </source>
</reference>
<dbReference type="GO" id="GO:0000981">
    <property type="term" value="F:DNA-binding transcription factor activity, RNA polymerase II-specific"/>
    <property type="evidence" value="ECO:0007669"/>
    <property type="project" value="TreeGrafter"/>
</dbReference>
<keyword evidence="1" id="KW-0479">Metal-binding</keyword>
<dbReference type="Gene3D" id="3.30.160.60">
    <property type="entry name" value="Classic Zinc Finger"/>
    <property type="match status" value="1"/>
</dbReference>
<evidence type="ECO:0000259" key="7">
    <source>
        <dbReference type="PROSITE" id="PS50157"/>
    </source>
</evidence>
<keyword evidence="2" id="KW-0677">Repeat</keyword>
<evidence type="ECO:0000256" key="2">
    <source>
        <dbReference type="ARBA" id="ARBA00022737"/>
    </source>
</evidence>
<feature type="domain" description="C2H2-type" evidence="7">
    <location>
        <begin position="595"/>
        <end position="625"/>
    </location>
</feature>
<protein>
    <recommendedName>
        <fullName evidence="7">C2H2-type domain-containing protein</fullName>
    </recommendedName>
</protein>
<dbReference type="PROSITE" id="PS00028">
    <property type="entry name" value="ZINC_FINGER_C2H2_1"/>
    <property type="match status" value="2"/>
</dbReference>
<dbReference type="GO" id="GO:0045944">
    <property type="term" value="P:positive regulation of transcription by RNA polymerase II"/>
    <property type="evidence" value="ECO:0007669"/>
    <property type="project" value="UniProtKB-ARBA"/>
</dbReference>
<keyword evidence="3 5" id="KW-0863">Zinc-finger</keyword>
<keyword evidence="9" id="KW-1185">Reference proteome</keyword>
<dbReference type="PANTHER" id="PTHR19818:SF139">
    <property type="entry name" value="PAIR-RULE PROTEIN ODD-PAIRED"/>
    <property type="match status" value="1"/>
</dbReference>
<dbReference type="PROSITE" id="PS50157">
    <property type="entry name" value="ZINC_FINGER_C2H2_2"/>
    <property type="match status" value="2"/>
</dbReference>
<feature type="region of interest" description="Disordered" evidence="6">
    <location>
        <begin position="93"/>
        <end position="150"/>
    </location>
</feature>
<evidence type="ECO:0000256" key="6">
    <source>
        <dbReference type="SAM" id="MobiDB-lite"/>
    </source>
</evidence>
<dbReference type="Proteomes" id="UP000232875">
    <property type="component" value="Unassembled WGS sequence"/>
</dbReference>
<dbReference type="InterPro" id="IPR036236">
    <property type="entry name" value="Znf_C2H2_sf"/>
</dbReference>
<evidence type="ECO:0000256" key="3">
    <source>
        <dbReference type="ARBA" id="ARBA00022771"/>
    </source>
</evidence>
<feature type="compositionally biased region" description="Polar residues" evidence="6">
    <location>
        <begin position="122"/>
        <end position="143"/>
    </location>
</feature>
<dbReference type="InterPro" id="IPR013087">
    <property type="entry name" value="Znf_C2H2_type"/>
</dbReference>
<dbReference type="GO" id="GO:0000978">
    <property type="term" value="F:RNA polymerase II cis-regulatory region sequence-specific DNA binding"/>
    <property type="evidence" value="ECO:0007669"/>
    <property type="project" value="TreeGrafter"/>
</dbReference>
<dbReference type="PANTHER" id="PTHR19818">
    <property type="entry name" value="ZINC FINGER PROTEIN ZIC AND GLI"/>
    <property type="match status" value="1"/>
</dbReference>
<evidence type="ECO:0000313" key="8">
    <source>
        <dbReference type="EMBL" id="PKI84814.1"/>
    </source>
</evidence>
<dbReference type="GO" id="GO:0005634">
    <property type="term" value="C:nucleus"/>
    <property type="evidence" value="ECO:0007669"/>
    <property type="project" value="UniProtKB-ARBA"/>
</dbReference>
<accession>A0A2N1JE45</accession>
<evidence type="ECO:0000256" key="5">
    <source>
        <dbReference type="PROSITE-ProRule" id="PRU00042"/>
    </source>
</evidence>
<dbReference type="EMBL" id="KZ454988">
    <property type="protein sequence ID" value="PKI84814.1"/>
    <property type="molecule type" value="Genomic_DNA"/>
</dbReference>
<sequence length="646" mass="70058">MSSDVNPPALLVHNMAGIGARTARVQVINDNASVMSSSSVPSQYRGQSKTEFFPFEGDESLLLSHSRLSCGRFPSLADDSPFSMFDPLPTSPMRYSPTTSRGTSEYAFPGPDKSLAVPLDRQSLTSVSPSSTDMISRSLSAGPTSAPLDEAATKPKLSFLSSDQERGIRHSRPLQITPPRCALALTTTTTLPSAGANPTGVENGLLSAPPVVHAKPSASLSPSKTSTFSSHLSPNSCLSAKPDAVQPSKLFAVDTLMWNHDGLADSDASDAELSDDASRYSNMSYIRRISSKTVITDDVMGPILDADPTLELSMYGFAHPTLSGAISTLTEPADSFSLASNIHRKLSMSEDAAVLTAENDMCQLSSSFGLESFHHGPVHQQILGRLGGVSTKHNLLMHNQNMSNSLSENFILDSFPFVSNPEYDLNGFLTQAVPFTQMVTEQEENNINTDAKSLTSMSCMLPMERAGAPQGLPRIDPNAPLTHDTYCSLYFPTKDTGNFDPMVSVVMPVISDEAALSTGMKSVSLALKRSPSAVIMPTIAKQSATEATEQGVLLHKHISARLYECSICHKMFERAYNRKMHLATHEAIENRLKPFVCPVESCGKRFARKHDKNRHYTGVHLRTRRPAGEYTFKPNEMSSMSLKSEL</sequence>
<organism evidence="8 9">
    <name type="scientific">Malassezia vespertilionis</name>
    <dbReference type="NCBI Taxonomy" id="2020962"/>
    <lineage>
        <taxon>Eukaryota</taxon>
        <taxon>Fungi</taxon>
        <taxon>Dikarya</taxon>
        <taxon>Basidiomycota</taxon>
        <taxon>Ustilaginomycotina</taxon>
        <taxon>Malasseziomycetes</taxon>
        <taxon>Malasseziales</taxon>
        <taxon>Malasseziaceae</taxon>
        <taxon>Malassezia</taxon>
    </lineage>
</organism>
<name>A0A2N1JE45_9BASI</name>